<dbReference type="Gene3D" id="2.80.10.50">
    <property type="match status" value="1"/>
</dbReference>
<keyword evidence="2" id="KW-1185">Reference proteome</keyword>
<gene>
    <name evidence="1" type="ORF">FB567DRAFT_590252</name>
</gene>
<accession>A0A8K0W0B8</accession>
<dbReference type="EMBL" id="JAGMVJ010000006">
    <property type="protein sequence ID" value="KAH7089435.1"/>
    <property type="molecule type" value="Genomic_DNA"/>
</dbReference>
<dbReference type="OrthoDB" id="3439489at2759"/>
<proteinExistence type="predicted"/>
<evidence type="ECO:0000313" key="1">
    <source>
        <dbReference type="EMBL" id="KAH7089435.1"/>
    </source>
</evidence>
<reference evidence="1" key="1">
    <citation type="journal article" date="2021" name="Nat. Commun.">
        <title>Genetic determinants of endophytism in the Arabidopsis root mycobiome.</title>
        <authorList>
            <person name="Mesny F."/>
            <person name="Miyauchi S."/>
            <person name="Thiergart T."/>
            <person name="Pickel B."/>
            <person name="Atanasova L."/>
            <person name="Karlsson M."/>
            <person name="Huettel B."/>
            <person name="Barry K.W."/>
            <person name="Haridas S."/>
            <person name="Chen C."/>
            <person name="Bauer D."/>
            <person name="Andreopoulos W."/>
            <person name="Pangilinan J."/>
            <person name="LaButti K."/>
            <person name="Riley R."/>
            <person name="Lipzen A."/>
            <person name="Clum A."/>
            <person name="Drula E."/>
            <person name="Henrissat B."/>
            <person name="Kohler A."/>
            <person name="Grigoriev I.V."/>
            <person name="Martin F.M."/>
            <person name="Hacquard S."/>
        </authorList>
    </citation>
    <scope>NUCLEOTIDE SEQUENCE</scope>
    <source>
        <strain evidence="1">MPI-SDFR-AT-0120</strain>
    </source>
</reference>
<dbReference type="Proteomes" id="UP000813461">
    <property type="component" value="Unassembled WGS sequence"/>
</dbReference>
<evidence type="ECO:0000313" key="2">
    <source>
        <dbReference type="Proteomes" id="UP000813461"/>
    </source>
</evidence>
<dbReference type="AlphaFoldDB" id="A0A8K0W0B8"/>
<dbReference type="Pfam" id="PF16850">
    <property type="entry name" value="Inhibitor_I66"/>
    <property type="match status" value="1"/>
</dbReference>
<dbReference type="GO" id="GO:0004867">
    <property type="term" value="F:serine-type endopeptidase inhibitor activity"/>
    <property type="evidence" value="ECO:0007669"/>
    <property type="project" value="InterPro"/>
</dbReference>
<dbReference type="InterPro" id="IPR031755">
    <property type="entry name" value="Inhibitor_I66"/>
</dbReference>
<protein>
    <submittedName>
        <fullName evidence="1">Uncharacterized protein</fullName>
    </submittedName>
</protein>
<comment type="caution">
    <text evidence="1">The sequence shown here is derived from an EMBL/GenBank/DDBJ whole genome shotgun (WGS) entry which is preliminary data.</text>
</comment>
<sequence length="129" mass="14095">MDSLDSPFTIEINGKPVARVGDGASTKTQATIDAGADAAVLTLKDGQLQSGDWLLGRNTTEDRSMRPKKIYWFKKGEEDRMSQPQPVAAEKEGDTYKLTFRGAPLTEEEGNVFADILGESQATVIVKFQ</sequence>
<name>A0A8K0W0B8_9PLEO</name>
<organism evidence="1 2">
    <name type="scientific">Paraphoma chrysanthemicola</name>
    <dbReference type="NCBI Taxonomy" id="798071"/>
    <lineage>
        <taxon>Eukaryota</taxon>
        <taxon>Fungi</taxon>
        <taxon>Dikarya</taxon>
        <taxon>Ascomycota</taxon>
        <taxon>Pezizomycotina</taxon>
        <taxon>Dothideomycetes</taxon>
        <taxon>Pleosporomycetidae</taxon>
        <taxon>Pleosporales</taxon>
        <taxon>Pleosporineae</taxon>
        <taxon>Phaeosphaeriaceae</taxon>
        <taxon>Paraphoma</taxon>
    </lineage>
</organism>